<dbReference type="HOGENOM" id="CLU_024970_0_1_6"/>
<dbReference type="InterPro" id="IPR038475">
    <property type="entry name" value="RecG_C_sf"/>
</dbReference>
<dbReference type="EMBL" id="LN614827">
    <property type="protein sequence ID" value="CEG55694.1"/>
    <property type="molecule type" value="Genomic_DNA"/>
</dbReference>
<evidence type="ECO:0000313" key="3">
    <source>
        <dbReference type="Proteomes" id="UP000032430"/>
    </source>
</evidence>
<dbReference type="Pfam" id="PF13749">
    <property type="entry name" value="HATPase_c_4"/>
    <property type="match status" value="1"/>
</dbReference>
<proteinExistence type="predicted"/>
<accession>A0A098G133</accession>
<reference evidence="3" key="1">
    <citation type="submission" date="2014-09" db="EMBL/GenBank/DDBJ databases">
        <authorList>
            <person name="Gomez-Valero L."/>
        </authorList>
    </citation>
    <scope>NUCLEOTIDE SEQUENCE [LARGE SCALE GENOMIC DNA]</scope>
    <source>
        <strain evidence="3">ATCC700992</strain>
    </source>
</reference>
<feature type="domain" description="Schlafen AlbA-2" evidence="1">
    <location>
        <begin position="1"/>
        <end position="100"/>
    </location>
</feature>
<dbReference type="Proteomes" id="UP000032430">
    <property type="component" value="Chromosome I"/>
</dbReference>
<sequence>MANTSGGYVLLGIEQKKDTFTLHGLKNIHKVHKQLVDTANNKNKVSVSLLSNTHIKEIIIDGKNILQIYIPRASRQQKPVYLNGNPLGGNTYQRLHEADQKISDDAVKRMLAEQVEDSRDNRILKGFGFNETPEPTLRAYRQIFSNRTPDNPWNQEPDLNFLKRIGAWRKDRETHEEGLTLVGLLMFGTHPVIQEVLPFYMLDYQERPEAKTEKRWIDRVTLDGSWSGNLYDFYRKVYLKLTNNLKVPFTLDGDQRRDETSVHVAIREALVNVLVHADYTERASVLVVKRPDLFGFRNPGLMRITLDAALEGGYHDCRNRLLHQMFRYVGIGDQAGSGIPKIMSGWQDNHWRSPELVEQREPFDQTILHM</sequence>
<protein>
    <recommendedName>
        <fullName evidence="1">Schlafen AlbA-2 domain-containing protein</fullName>
    </recommendedName>
</protein>
<dbReference type="InterPro" id="IPR007421">
    <property type="entry name" value="Schlafen_AlbA_2_dom"/>
</dbReference>
<dbReference type="PANTHER" id="PTHR30595">
    <property type="entry name" value="GLPR-RELATED TRANSCRIPTIONAL REPRESSOR"/>
    <property type="match status" value="1"/>
</dbReference>
<dbReference type="PANTHER" id="PTHR30595:SF6">
    <property type="entry name" value="SCHLAFEN ALBA-2 DOMAIN-CONTAINING PROTEIN"/>
    <property type="match status" value="1"/>
</dbReference>
<keyword evidence="3" id="KW-1185">Reference proteome</keyword>
<evidence type="ECO:0000313" key="2">
    <source>
        <dbReference type="EMBL" id="CEG55694.1"/>
    </source>
</evidence>
<dbReference type="InterPro" id="IPR038461">
    <property type="entry name" value="Schlafen_AlbA_2_dom_sf"/>
</dbReference>
<gene>
    <name evidence="2" type="ORF">LFA_0216</name>
</gene>
<evidence type="ECO:0000259" key="1">
    <source>
        <dbReference type="Pfam" id="PF04326"/>
    </source>
</evidence>
<organism evidence="2 3">
    <name type="scientific">Legionella fallonii LLAP-10</name>
    <dbReference type="NCBI Taxonomy" id="1212491"/>
    <lineage>
        <taxon>Bacteria</taxon>
        <taxon>Pseudomonadati</taxon>
        <taxon>Pseudomonadota</taxon>
        <taxon>Gammaproteobacteria</taxon>
        <taxon>Legionellales</taxon>
        <taxon>Legionellaceae</taxon>
        <taxon>Legionella</taxon>
    </lineage>
</organism>
<name>A0A098G133_9GAMM</name>
<dbReference type="AlphaFoldDB" id="A0A098G133"/>
<dbReference type="Pfam" id="PF04326">
    <property type="entry name" value="SLFN_AlbA_2"/>
    <property type="match status" value="1"/>
</dbReference>
<dbReference type="Gene3D" id="3.30.950.30">
    <property type="entry name" value="Schlafen, AAA domain"/>
    <property type="match status" value="1"/>
</dbReference>
<dbReference type="Gene3D" id="3.30.565.60">
    <property type="match status" value="1"/>
</dbReference>
<dbReference type="KEGG" id="lfa:LFA_0216"/>
<dbReference type="STRING" id="1212491.LFA_0216"/>